<keyword evidence="3" id="KW-0646">Protease inhibitor</keyword>
<reference evidence="8" key="2">
    <citation type="submission" date="2025-08" db="UniProtKB">
        <authorList>
            <consortium name="RefSeq"/>
        </authorList>
    </citation>
    <scope>IDENTIFICATION</scope>
</reference>
<dbReference type="GO" id="GO:0005576">
    <property type="term" value="C:extracellular region"/>
    <property type="evidence" value="ECO:0007669"/>
    <property type="project" value="UniProtKB-SubCell"/>
</dbReference>
<accession>A0A6J0T6D8</accession>
<dbReference type="PROSITE" id="PS00282">
    <property type="entry name" value="KAZAL_1"/>
    <property type="match status" value="1"/>
</dbReference>
<gene>
    <name evidence="8" type="primary">LOC110076406</name>
</gene>
<evidence type="ECO:0000256" key="2">
    <source>
        <dbReference type="ARBA" id="ARBA00022525"/>
    </source>
</evidence>
<evidence type="ECO:0000256" key="1">
    <source>
        <dbReference type="ARBA" id="ARBA00004613"/>
    </source>
</evidence>
<reference evidence="7" key="1">
    <citation type="submission" date="2025-05" db="UniProtKB">
        <authorList>
            <consortium name="RefSeq"/>
        </authorList>
    </citation>
    <scope>NUCLEOTIDE SEQUENCE [LARGE SCALE GENOMIC DNA]</scope>
</reference>
<feature type="domain" description="Kazal-like" evidence="6">
    <location>
        <begin position="29"/>
        <end position="83"/>
    </location>
</feature>
<dbReference type="Gene3D" id="3.30.60.30">
    <property type="match status" value="1"/>
</dbReference>
<evidence type="ECO:0000313" key="8">
    <source>
        <dbReference type="RefSeq" id="XP_020644166.2"/>
    </source>
</evidence>
<dbReference type="GeneID" id="110076406"/>
<comment type="subcellular location">
    <subcellularLocation>
        <location evidence="1">Secreted</location>
    </subcellularLocation>
</comment>
<evidence type="ECO:0000256" key="4">
    <source>
        <dbReference type="ARBA" id="ARBA00023157"/>
    </source>
</evidence>
<dbReference type="PANTHER" id="PTHR21312:SF28">
    <property type="entry name" value="OVOINHIBITOR-RELATED"/>
    <property type="match status" value="1"/>
</dbReference>
<dbReference type="AlphaFoldDB" id="A0A6J0T6D8"/>
<feature type="signal peptide" evidence="5">
    <location>
        <begin position="1"/>
        <end position="21"/>
    </location>
</feature>
<protein>
    <submittedName>
        <fullName evidence="8">Trypsin inhibitor ClTI-1-like</fullName>
    </submittedName>
</protein>
<dbReference type="OrthoDB" id="126772at2759"/>
<evidence type="ECO:0000256" key="3">
    <source>
        <dbReference type="ARBA" id="ARBA00022690"/>
    </source>
</evidence>
<organism evidence="7 8">
    <name type="scientific">Pogona vitticeps</name>
    <name type="common">central bearded dragon</name>
    <dbReference type="NCBI Taxonomy" id="103695"/>
    <lineage>
        <taxon>Eukaryota</taxon>
        <taxon>Metazoa</taxon>
        <taxon>Chordata</taxon>
        <taxon>Craniata</taxon>
        <taxon>Vertebrata</taxon>
        <taxon>Euteleostomi</taxon>
        <taxon>Lepidosauria</taxon>
        <taxon>Squamata</taxon>
        <taxon>Bifurcata</taxon>
        <taxon>Unidentata</taxon>
        <taxon>Episquamata</taxon>
        <taxon>Toxicofera</taxon>
        <taxon>Iguania</taxon>
        <taxon>Acrodonta</taxon>
        <taxon>Agamidae</taxon>
        <taxon>Amphibolurinae</taxon>
        <taxon>Pogona</taxon>
    </lineage>
</organism>
<dbReference type="GO" id="GO:0004867">
    <property type="term" value="F:serine-type endopeptidase inhibitor activity"/>
    <property type="evidence" value="ECO:0007669"/>
    <property type="project" value="UniProtKB-KW"/>
</dbReference>
<dbReference type="PROSITE" id="PS51465">
    <property type="entry name" value="KAZAL_2"/>
    <property type="match status" value="1"/>
</dbReference>
<evidence type="ECO:0000256" key="5">
    <source>
        <dbReference type="SAM" id="SignalP"/>
    </source>
</evidence>
<dbReference type="Pfam" id="PF00050">
    <property type="entry name" value="Kazal_1"/>
    <property type="match status" value="1"/>
</dbReference>
<dbReference type="SUPFAM" id="SSF100895">
    <property type="entry name" value="Kazal-type serine protease inhibitors"/>
    <property type="match status" value="1"/>
</dbReference>
<dbReference type="InterPro" id="IPR002350">
    <property type="entry name" value="Kazal_dom"/>
</dbReference>
<dbReference type="InParanoid" id="A0A6J0T6D8"/>
<evidence type="ECO:0000313" key="7">
    <source>
        <dbReference type="Proteomes" id="UP001652642"/>
    </source>
</evidence>
<dbReference type="KEGG" id="pvt:110076406"/>
<dbReference type="RefSeq" id="XP_020644166.2">
    <property type="nucleotide sequence ID" value="XM_020788507.2"/>
</dbReference>
<keyword evidence="4" id="KW-1015">Disulfide bond</keyword>
<proteinExistence type="predicted"/>
<dbReference type="SMART" id="SM00280">
    <property type="entry name" value="KAZAL"/>
    <property type="match status" value="1"/>
</dbReference>
<keyword evidence="7" id="KW-1185">Reference proteome</keyword>
<evidence type="ECO:0000259" key="6">
    <source>
        <dbReference type="PROSITE" id="PS51465"/>
    </source>
</evidence>
<sequence length="83" mass="8946">MRITSIFLLVAVGIFCSSGNAEDGGDANEGIEPSCEQYNLPGCPKILDPVCGTDDVTYPNECILCLENRNMGVHTRIKNHGDC</sequence>
<keyword evidence="2" id="KW-0964">Secreted</keyword>
<dbReference type="InterPro" id="IPR036058">
    <property type="entry name" value="Kazal_dom_sf"/>
</dbReference>
<keyword evidence="5" id="KW-0732">Signal</keyword>
<feature type="chain" id="PRO_5045938993" evidence="5">
    <location>
        <begin position="22"/>
        <end position="83"/>
    </location>
</feature>
<dbReference type="Proteomes" id="UP001652642">
    <property type="component" value="Chromosome 2"/>
</dbReference>
<dbReference type="PANTHER" id="PTHR21312">
    <property type="entry name" value="SERINE PROTEASE INHIBITOR"/>
    <property type="match status" value="1"/>
</dbReference>
<name>A0A6J0T6D8_9SAUR</name>